<evidence type="ECO:0000256" key="2">
    <source>
        <dbReference type="ARBA" id="ARBA00022448"/>
    </source>
</evidence>
<dbReference type="Pfam" id="PF00528">
    <property type="entry name" value="BPD_transp_1"/>
    <property type="match status" value="1"/>
</dbReference>
<evidence type="ECO:0000256" key="3">
    <source>
        <dbReference type="ARBA" id="ARBA00022475"/>
    </source>
</evidence>
<evidence type="ECO:0000313" key="10">
    <source>
        <dbReference type="Proteomes" id="UP000199664"/>
    </source>
</evidence>
<evidence type="ECO:0000256" key="6">
    <source>
        <dbReference type="ARBA" id="ARBA00023136"/>
    </source>
</evidence>
<dbReference type="CDD" id="cd06261">
    <property type="entry name" value="TM_PBP2"/>
    <property type="match status" value="1"/>
</dbReference>
<accession>A0A1H7W9X2</accession>
<feature type="transmembrane region" description="Helical" evidence="7">
    <location>
        <begin position="46"/>
        <end position="63"/>
    </location>
</feature>
<name>A0A1H7W9X2_9HYPH</name>
<dbReference type="PANTHER" id="PTHR30151">
    <property type="entry name" value="ALKANE SULFONATE ABC TRANSPORTER-RELATED, MEMBRANE SUBUNIT"/>
    <property type="match status" value="1"/>
</dbReference>
<organism evidence="9 10">
    <name type="scientific">Bosea lupini</name>
    <dbReference type="NCBI Taxonomy" id="1036779"/>
    <lineage>
        <taxon>Bacteria</taxon>
        <taxon>Pseudomonadati</taxon>
        <taxon>Pseudomonadota</taxon>
        <taxon>Alphaproteobacteria</taxon>
        <taxon>Hyphomicrobiales</taxon>
        <taxon>Boseaceae</taxon>
        <taxon>Bosea</taxon>
    </lineage>
</organism>
<feature type="transmembrane region" description="Helical" evidence="7">
    <location>
        <begin position="196"/>
        <end position="218"/>
    </location>
</feature>
<protein>
    <submittedName>
        <fullName evidence="9">NitT/TauT family transport system permease protein</fullName>
    </submittedName>
</protein>
<dbReference type="RefSeq" id="WP_091839696.1">
    <property type="nucleotide sequence ID" value="NZ_FOAN01000008.1"/>
</dbReference>
<keyword evidence="2 7" id="KW-0813">Transport</keyword>
<keyword evidence="3" id="KW-1003">Cell membrane</keyword>
<feature type="transmembrane region" description="Helical" evidence="7">
    <location>
        <begin position="115"/>
        <end position="141"/>
    </location>
</feature>
<dbReference type="Proteomes" id="UP000199664">
    <property type="component" value="Unassembled WGS sequence"/>
</dbReference>
<dbReference type="OrthoDB" id="7300175at2"/>
<reference evidence="10" key="1">
    <citation type="submission" date="2016-10" db="EMBL/GenBank/DDBJ databases">
        <authorList>
            <person name="Varghese N."/>
            <person name="Submissions S."/>
        </authorList>
    </citation>
    <scope>NUCLEOTIDE SEQUENCE [LARGE SCALE GENOMIC DNA]</scope>
    <source>
        <strain evidence="10">LMG 26383,CCUG 61248,R- 45681</strain>
    </source>
</reference>
<dbReference type="STRING" id="1036779.SAMN04515666_10863"/>
<dbReference type="PROSITE" id="PS50928">
    <property type="entry name" value="ABC_TM1"/>
    <property type="match status" value="1"/>
</dbReference>
<keyword evidence="6 7" id="KW-0472">Membrane</keyword>
<dbReference type="InterPro" id="IPR035906">
    <property type="entry name" value="MetI-like_sf"/>
</dbReference>
<sequence length="262" mass="28159">MQPIPLRMSEKWAWGALGLFGFIGLWAALSAFGIVPRQFLPSPLDVLARFVHLLTNPFAGATLPQHLASSFQRYAYGVLLAAFIGVPLGLLMGWFRWLDDVVTPLFDGLRFIAPIAWVPFAALWFGVGIGGPILIIFAGAFPPCLINAYRGARFVEPRLIEAARMLGTGHLRMILEILLPAATPSIVSGLRVSAGLGWQSLVGAELIVAAAGVGFMMVQAQANVATPTVMAGMAAIGLVGMAIDVMLRQGEAWLRRRRGLQV</sequence>
<dbReference type="GO" id="GO:0005886">
    <property type="term" value="C:plasma membrane"/>
    <property type="evidence" value="ECO:0007669"/>
    <property type="project" value="UniProtKB-SubCell"/>
</dbReference>
<gene>
    <name evidence="9" type="ORF">SAMN04515666_10863</name>
</gene>
<evidence type="ECO:0000259" key="8">
    <source>
        <dbReference type="PROSITE" id="PS50928"/>
    </source>
</evidence>
<proteinExistence type="inferred from homology"/>
<evidence type="ECO:0000313" key="9">
    <source>
        <dbReference type="EMBL" id="SEM17869.1"/>
    </source>
</evidence>
<comment type="subcellular location">
    <subcellularLocation>
        <location evidence="1 7">Cell membrane</location>
        <topology evidence="1 7">Multi-pass membrane protein</topology>
    </subcellularLocation>
</comment>
<evidence type="ECO:0000256" key="5">
    <source>
        <dbReference type="ARBA" id="ARBA00022989"/>
    </source>
</evidence>
<keyword evidence="10" id="KW-1185">Reference proteome</keyword>
<feature type="transmembrane region" description="Helical" evidence="7">
    <location>
        <begin position="224"/>
        <end position="247"/>
    </location>
</feature>
<evidence type="ECO:0000256" key="4">
    <source>
        <dbReference type="ARBA" id="ARBA00022692"/>
    </source>
</evidence>
<keyword evidence="4 7" id="KW-0812">Transmembrane</keyword>
<dbReference type="InterPro" id="IPR000515">
    <property type="entry name" value="MetI-like"/>
</dbReference>
<feature type="transmembrane region" description="Helical" evidence="7">
    <location>
        <begin position="75"/>
        <end position="95"/>
    </location>
</feature>
<keyword evidence="5 7" id="KW-1133">Transmembrane helix</keyword>
<evidence type="ECO:0000256" key="7">
    <source>
        <dbReference type="RuleBase" id="RU363032"/>
    </source>
</evidence>
<evidence type="ECO:0000256" key="1">
    <source>
        <dbReference type="ARBA" id="ARBA00004651"/>
    </source>
</evidence>
<feature type="transmembrane region" description="Helical" evidence="7">
    <location>
        <begin position="12"/>
        <end position="34"/>
    </location>
</feature>
<dbReference type="SUPFAM" id="SSF161098">
    <property type="entry name" value="MetI-like"/>
    <property type="match status" value="1"/>
</dbReference>
<dbReference type="Gene3D" id="1.10.3720.10">
    <property type="entry name" value="MetI-like"/>
    <property type="match status" value="1"/>
</dbReference>
<feature type="domain" description="ABC transmembrane type-1" evidence="8">
    <location>
        <begin position="67"/>
        <end position="247"/>
    </location>
</feature>
<dbReference type="AlphaFoldDB" id="A0A1H7W9X2"/>
<dbReference type="GO" id="GO:0055085">
    <property type="term" value="P:transmembrane transport"/>
    <property type="evidence" value="ECO:0007669"/>
    <property type="project" value="InterPro"/>
</dbReference>
<dbReference type="PANTHER" id="PTHR30151:SF0">
    <property type="entry name" value="ABC TRANSPORTER PERMEASE PROTEIN MJ0413-RELATED"/>
    <property type="match status" value="1"/>
</dbReference>
<comment type="similarity">
    <text evidence="7">Belongs to the binding-protein-dependent transport system permease family.</text>
</comment>
<dbReference type="EMBL" id="FOAN01000008">
    <property type="protein sequence ID" value="SEM17869.1"/>
    <property type="molecule type" value="Genomic_DNA"/>
</dbReference>